<feature type="signal peptide" evidence="1">
    <location>
        <begin position="1"/>
        <end position="21"/>
    </location>
</feature>
<gene>
    <name evidence="3" type="ORF">GCM10023143_15390</name>
</gene>
<comment type="caution">
    <text evidence="3">The sequence shown here is derived from an EMBL/GenBank/DDBJ whole genome shotgun (WGS) entry which is preliminary data.</text>
</comment>
<protein>
    <submittedName>
        <fullName evidence="3">DUF1080 domain-containing protein</fullName>
    </submittedName>
</protein>
<dbReference type="Proteomes" id="UP001501207">
    <property type="component" value="Unassembled WGS sequence"/>
</dbReference>
<dbReference type="RefSeq" id="WP_344977913.1">
    <property type="nucleotide sequence ID" value="NZ_BAABFN010000002.1"/>
</dbReference>
<keyword evidence="4" id="KW-1185">Reference proteome</keyword>
<proteinExistence type="predicted"/>
<evidence type="ECO:0000313" key="3">
    <source>
        <dbReference type="EMBL" id="GAA4308230.1"/>
    </source>
</evidence>
<organism evidence="3 4">
    <name type="scientific">Compostibacter hankyongensis</name>
    <dbReference type="NCBI Taxonomy" id="1007089"/>
    <lineage>
        <taxon>Bacteria</taxon>
        <taxon>Pseudomonadati</taxon>
        <taxon>Bacteroidota</taxon>
        <taxon>Chitinophagia</taxon>
        <taxon>Chitinophagales</taxon>
        <taxon>Chitinophagaceae</taxon>
        <taxon>Compostibacter</taxon>
    </lineage>
</organism>
<evidence type="ECO:0000313" key="4">
    <source>
        <dbReference type="Proteomes" id="UP001501207"/>
    </source>
</evidence>
<sequence length="260" mass="28758">MQKTALFLTSALLLAALQTFAQEPAKYLSSEPAENKNMKPEETEYYTPVPPVVTPGKDCGEAPSDAIVLFDGKNLNNWVSSKDGGPAGWTVSDGAMTTKTGTGPIHTKQSFGDCQLHVEWRTPNPPKGTGQDRGNSGIFLQSQYELQVLDSYHASTYVDGQAGSIYKDSPPLVNACRPPGVWQTYDIFYTAPRFNEDGSVKSPAYETVLQNGVLIQNHVDIKGQTLYVGKHFYKKHGDLPLELQDHNHPVSYRNIWIRKL</sequence>
<name>A0ABP8FP93_9BACT</name>
<reference evidence="4" key="1">
    <citation type="journal article" date="2019" name="Int. J. Syst. Evol. Microbiol.">
        <title>The Global Catalogue of Microorganisms (GCM) 10K type strain sequencing project: providing services to taxonomists for standard genome sequencing and annotation.</title>
        <authorList>
            <consortium name="The Broad Institute Genomics Platform"/>
            <consortium name="The Broad Institute Genome Sequencing Center for Infectious Disease"/>
            <person name="Wu L."/>
            <person name="Ma J."/>
        </authorList>
    </citation>
    <scope>NUCLEOTIDE SEQUENCE [LARGE SCALE GENOMIC DNA]</scope>
    <source>
        <strain evidence="4">JCM 17664</strain>
    </source>
</reference>
<feature type="domain" description="3-keto-alpha-glucoside-1,2-lyase/3-keto-2-hydroxy-glucal hydratase" evidence="2">
    <location>
        <begin position="66"/>
        <end position="258"/>
    </location>
</feature>
<dbReference type="InterPro" id="IPR010496">
    <property type="entry name" value="AL/BT2_dom"/>
</dbReference>
<dbReference type="Pfam" id="PF06439">
    <property type="entry name" value="3keto-disac_hyd"/>
    <property type="match status" value="1"/>
</dbReference>
<feature type="chain" id="PRO_5045864533" evidence="1">
    <location>
        <begin position="22"/>
        <end position="260"/>
    </location>
</feature>
<keyword evidence="1" id="KW-0732">Signal</keyword>
<evidence type="ECO:0000256" key="1">
    <source>
        <dbReference type="SAM" id="SignalP"/>
    </source>
</evidence>
<evidence type="ECO:0000259" key="2">
    <source>
        <dbReference type="Pfam" id="PF06439"/>
    </source>
</evidence>
<accession>A0ABP8FP93</accession>
<dbReference type="EMBL" id="BAABFN010000002">
    <property type="protein sequence ID" value="GAA4308230.1"/>
    <property type="molecule type" value="Genomic_DNA"/>
</dbReference>
<dbReference type="Gene3D" id="2.60.120.560">
    <property type="entry name" value="Exo-inulinase, domain 1"/>
    <property type="match status" value="1"/>
</dbReference>